<keyword evidence="6 7" id="KW-0472">Membrane</keyword>
<reference evidence="8 9" key="1">
    <citation type="submission" date="2015-08" db="EMBL/GenBank/DDBJ databases">
        <title>Investigation of the bacterial diversity of lava forest soil.</title>
        <authorList>
            <person name="Lee J.S."/>
        </authorList>
    </citation>
    <scope>NUCLEOTIDE SEQUENCE [LARGE SCALE GENOMIC DNA]</scope>
    <source>
        <strain evidence="8 9">GJW-30</strain>
    </source>
</reference>
<evidence type="ECO:0000256" key="5">
    <source>
        <dbReference type="ARBA" id="ARBA00022989"/>
    </source>
</evidence>
<comment type="similarity">
    <text evidence="2">Belongs to the chromate ion transporter (CHR) (TC 2.A.51) family.</text>
</comment>
<organism evidence="8 9">
    <name type="scientific">Variibacter gotjawalensis</name>
    <dbReference type="NCBI Taxonomy" id="1333996"/>
    <lineage>
        <taxon>Bacteria</taxon>
        <taxon>Pseudomonadati</taxon>
        <taxon>Pseudomonadota</taxon>
        <taxon>Alphaproteobacteria</taxon>
        <taxon>Hyphomicrobiales</taxon>
        <taxon>Nitrobacteraceae</taxon>
        <taxon>Variibacter</taxon>
    </lineage>
</organism>
<dbReference type="InterPro" id="IPR052518">
    <property type="entry name" value="CHR_Transporter"/>
</dbReference>
<evidence type="ECO:0000313" key="8">
    <source>
        <dbReference type="EMBL" id="BAT59343.1"/>
    </source>
</evidence>
<name>A0A0S3PTR7_9BRAD</name>
<dbReference type="KEGG" id="vgo:GJW-30_1_01875"/>
<evidence type="ECO:0000256" key="1">
    <source>
        <dbReference type="ARBA" id="ARBA00004651"/>
    </source>
</evidence>
<feature type="transmembrane region" description="Helical" evidence="7">
    <location>
        <begin position="6"/>
        <end position="28"/>
    </location>
</feature>
<evidence type="ECO:0000256" key="6">
    <source>
        <dbReference type="ARBA" id="ARBA00023136"/>
    </source>
</evidence>
<dbReference type="InterPro" id="IPR003370">
    <property type="entry name" value="Chromate_transpt"/>
</dbReference>
<keyword evidence="9" id="KW-1185">Reference proteome</keyword>
<dbReference type="RefSeq" id="WP_096358755.1">
    <property type="nucleotide sequence ID" value="NZ_AP014946.1"/>
</dbReference>
<keyword evidence="4 7" id="KW-0812">Transmembrane</keyword>
<dbReference type="AlphaFoldDB" id="A0A0S3PTR7"/>
<dbReference type="GO" id="GO:0005886">
    <property type="term" value="C:plasma membrane"/>
    <property type="evidence" value="ECO:0007669"/>
    <property type="project" value="UniProtKB-SubCell"/>
</dbReference>
<evidence type="ECO:0000256" key="4">
    <source>
        <dbReference type="ARBA" id="ARBA00022692"/>
    </source>
</evidence>
<dbReference type="PANTHER" id="PTHR43663:SF1">
    <property type="entry name" value="CHROMATE TRANSPORTER"/>
    <property type="match status" value="1"/>
</dbReference>
<proteinExistence type="inferred from homology"/>
<protein>
    <submittedName>
        <fullName evidence="8">Chromate transport protein</fullName>
    </submittedName>
</protein>
<feature type="transmembrane region" description="Helical" evidence="7">
    <location>
        <begin position="75"/>
        <end position="96"/>
    </location>
</feature>
<dbReference type="EMBL" id="AP014946">
    <property type="protein sequence ID" value="BAT59343.1"/>
    <property type="molecule type" value="Genomic_DNA"/>
</dbReference>
<keyword evidence="5 7" id="KW-1133">Transmembrane helix</keyword>
<keyword evidence="3" id="KW-1003">Cell membrane</keyword>
<dbReference type="OrthoDB" id="556585at2"/>
<evidence type="ECO:0000256" key="3">
    <source>
        <dbReference type="ARBA" id="ARBA00022475"/>
    </source>
</evidence>
<dbReference type="Proteomes" id="UP000236884">
    <property type="component" value="Chromosome"/>
</dbReference>
<evidence type="ECO:0000256" key="7">
    <source>
        <dbReference type="SAM" id="Phobius"/>
    </source>
</evidence>
<dbReference type="GO" id="GO:0015109">
    <property type="term" value="F:chromate transmembrane transporter activity"/>
    <property type="evidence" value="ECO:0007669"/>
    <property type="project" value="InterPro"/>
</dbReference>
<dbReference type="PANTHER" id="PTHR43663">
    <property type="entry name" value="CHROMATE TRANSPORT PROTEIN-RELATED"/>
    <property type="match status" value="1"/>
</dbReference>
<dbReference type="Pfam" id="PF02417">
    <property type="entry name" value="Chromate_transp"/>
    <property type="match status" value="1"/>
</dbReference>
<evidence type="ECO:0000256" key="2">
    <source>
        <dbReference type="ARBA" id="ARBA00005262"/>
    </source>
</evidence>
<comment type="subcellular location">
    <subcellularLocation>
        <location evidence="1">Cell membrane</location>
        <topology evidence="1">Multi-pass membrane protein</topology>
    </subcellularLocation>
</comment>
<gene>
    <name evidence="8" type="primary">chrA1</name>
    <name evidence="8" type="ORF">GJW-30_1_01875</name>
</gene>
<accession>A0A0S3PTR7</accession>
<evidence type="ECO:0000313" key="9">
    <source>
        <dbReference type="Proteomes" id="UP000236884"/>
    </source>
</evidence>
<sequence>MQANPVTTLILHFMLLSILAVGGANSVIPEMHRLVVENNAWMTDRQFADLFAIAQIAPGPNIIIVTLIGYQVAGIVGALATTAAMCLPSCLLVYATDFGWQHFREAKWRIVLQAAIVPVSVGLIAASALIVAQTADASWTAVAITLATAGVAYFTRLHPLWMFALAAVLGYVGLT</sequence>
<feature type="transmembrane region" description="Helical" evidence="7">
    <location>
        <begin position="48"/>
        <end position="69"/>
    </location>
</feature>
<feature type="transmembrane region" description="Helical" evidence="7">
    <location>
        <begin position="108"/>
        <end position="131"/>
    </location>
</feature>